<accession>A0AAF0IBH9</accession>
<evidence type="ECO:0000256" key="2">
    <source>
        <dbReference type="ARBA" id="ARBA00022475"/>
    </source>
</evidence>
<dbReference type="InterPro" id="IPR003838">
    <property type="entry name" value="ABC3_permease_C"/>
</dbReference>
<keyword evidence="5 6" id="KW-0472">Membrane</keyword>
<dbReference type="KEGG" id="oyw:OdinLCB4_000275"/>
<keyword evidence="3 6" id="KW-0812">Transmembrane</keyword>
<protein>
    <recommendedName>
        <fullName evidence="7">ABC3 transporter permease C-terminal domain-containing protein</fullName>
    </recommendedName>
</protein>
<name>A0AAF0IBH9_ODILC</name>
<comment type="subcellular location">
    <subcellularLocation>
        <location evidence="1">Cell membrane</location>
        <topology evidence="1">Multi-pass membrane protein</topology>
    </subcellularLocation>
</comment>
<gene>
    <name evidence="8" type="ORF">OdinLCB4_000275</name>
</gene>
<feature type="transmembrane region" description="Helical" evidence="6">
    <location>
        <begin position="21"/>
        <end position="39"/>
    </location>
</feature>
<evidence type="ECO:0000256" key="4">
    <source>
        <dbReference type="ARBA" id="ARBA00022989"/>
    </source>
</evidence>
<feature type="transmembrane region" description="Helical" evidence="6">
    <location>
        <begin position="45"/>
        <end position="65"/>
    </location>
</feature>
<reference evidence="8" key="1">
    <citation type="journal article" date="2017" name="Nature">
        <title>Asgard archaea illuminate the origin of eukaryotic cellular complexity.</title>
        <authorList>
            <person name="Zaremba-Niedzwiedzka K."/>
            <person name="Caceres E.F."/>
            <person name="Saw J.H."/>
            <person name="Backstrom D."/>
            <person name="Juzokaite L."/>
            <person name="Vancaester E."/>
            <person name="Seitz K.W."/>
            <person name="Anantharaman K."/>
            <person name="Starnawski P."/>
            <person name="Kjeldsen K.U."/>
            <person name="Scott M.B."/>
            <person name="Nunoura T."/>
            <person name="Banfield J.F."/>
            <person name="Schramm A."/>
            <person name="Baker B.J."/>
            <person name="Spang A."/>
            <person name="Ettema T.J.G."/>
        </authorList>
    </citation>
    <scope>NUCLEOTIDE SEQUENCE</scope>
    <source>
        <strain evidence="8">LCB_4</strain>
    </source>
</reference>
<dbReference type="AlphaFoldDB" id="A0AAF0IBH9"/>
<evidence type="ECO:0000313" key="8">
    <source>
        <dbReference type="EMBL" id="WEU40406.1"/>
    </source>
</evidence>
<proteinExistence type="predicted"/>
<evidence type="ECO:0000313" key="9">
    <source>
        <dbReference type="Proteomes" id="UP000186851"/>
    </source>
</evidence>
<evidence type="ECO:0000259" key="7">
    <source>
        <dbReference type="Pfam" id="PF02687"/>
    </source>
</evidence>
<evidence type="ECO:0000256" key="1">
    <source>
        <dbReference type="ARBA" id="ARBA00004651"/>
    </source>
</evidence>
<dbReference type="Proteomes" id="UP000186851">
    <property type="component" value="Chromosome"/>
</dbReference>
<dbReference type="EMBL" id="CP091871">
    <property type="protein sequence ID" value="WEU40406.1"/>
    <property type="molecule type" value="Genomic_DNA"/>
</dbReference>
<keyword evidence="2" id="KW-1003">Cell membrane</keyword>
<dbReference type="Pfam" id="PF02687">
    <property type="entry name" value="FtsX"/>
    <property type="match status" value="1"/>
</dbReference>
<keyword evidence="4 6" id="KW-1133">Transmembrane helix</keyword>
<reference evidence="8" key="2">
    <citation type="journal article" date="2022" name="Nat. Microbiol.">
        <title>A closed Candidatus Odinarchaeum chromosome exposes Asgard archaeal viruses.</title>
        <authorList>
            <person name="Tamarit D."/>
            <person name="Caceres E.F."/>
            <person name="Krupovic M."/>
            <person name="Nijland R."/>
            <person name="Eme L."/>
            <person name="Robinson N.P."/>
            <person name="Ettema T.J.G."/>
        </authorList>
    </citation>
    <scope>NUCLEOTIDE SEQUENCE</scope>
    <source>
        <strain evidence="8">LCB_4</strain>
    </source>
</reference>
<evidence type="ECO:0000256" key="6">
    <source>
        <dbReference type="SAM" id="Phobius"/>
    </source>
</evidence>
<sequence length="166" mass="18380">MGNLRILKKSILMSTRVKKRFIPAVLFYCILSWWVAFTIQLGDTFLVTLGIIGGLIIATVYGFILSQFRKAQIATLKCIGWGNSNILLLLIGEILFVSLLGYVLTLEIDIHILGVSTYFEDILIQFVFSGPALGLALVVVIVAQIPGIILAYWRTLKVRPIVALKG</sequence>
<evidence type="ECO:0000256" key="5">
    <source>
        <dbReference type="ARBA" id="ARBA00023136"/>
    </source>
</evidence>
<organism evidence="8 9">
    <name type="scientific">Odinarchaeota yellowstonii (strain LCB_4)</name>
    <dbReference type="NCBI Taxonomy" id="1841599"/>
    <lineage>
        <taxon>Archaea</taxon>
        <taxon>Promethearchaeati</taxon>
        <taxon>Candidatus Odinarchaeota</taxon>
        <taxon>Candidatus Odinarchaeia</taxon>
        <taxon>Candidatus Odinarchaeales</taxon>
        <taxon>Candidatus Odinarchaeaceae</taxon>
        <taxon>Candidatus Odinarchaeum</taxon>
    </lineage>
</organism>
<dbReference type="GO" id="GO:0005886">
    <property type="term" value="C:plasma membrane"/>
    <property type="evidence" value="ECO:0007669"/>
    <property type="project" value="UniProtKB-SubCell"/>
</dbReference>
<evidence type="ECO:0000256" key="3">
    <source>
        <dbReference type="ARBA" id="ARBA00022692"/>
    </source>
</evidence>
<feature type="transmembrane region" description="Helical" evidence="6">
    <location>
        <begin position="86"/>
        <end position="106"/>
    </location>
</feature>
<feature type="transmembrane region" description="Helical" evidence="6">
    <location>
        <begin position="126"/>
        <end position="153"/>
    </location>
</feature>
<feature type="domain" description="ABC3 transporter permease C-terminal" evidence="7">
    <location>
        <begin position="45"/>
        <end position="158"/>
    </location>
</feature>